<dbReference type="PANTHER" id="PTHR30502">
    <property type="entry name" value="2-KETO-3-DEOXY-L-RHAMNONATE ALDOLASE"/>
    <property type="match status" value="1"/>
</dbReference>
<name>A0AA41ZN38_9GAMM</name>
<keyword evidence="6" id="KW-1185">Reference proteome</keyword>
<dbReference type="GO" id="GO:0046872">
    <property type="term" value="F:metal ion binding"/>
    <property type="evidence" value="ECO:0007669"/>
    <property type="project" value="UniProtKB-KW"/>
</dbReference>
<reference evidence="5" key="1">
    <citation type="submission" date="2022-11" db="EMBL/GenBank/DDBJ databases">
        <title>Larsenimonas rhizosphaerae sp. nov., isolated from a tidal mudflat.</title>
        <authorList>
            <person name="Lee S.D."/>
            <person name="Kim I.S."/>
        </authorList>
    </citation>
    <scope>NUCLEOTIDE SEQUENCE</scope>
    <source>
        <strain evidence="5">GH2-1</strain>
    </source>
</reference>
<proteinExistence type="inferred from homology"/>
<keyword evidence="2" id="KW-0479">Metal-binding</keyword>
<dbReference type="Gene3D" id="3.20.20.60">
    <property type="entry name" value="Phosphoenolpyruvate-binding domains"/>
    <property type="match status" value="1"/>
</dbReference>
<evidence type="ECO:0000259" key="4">
    <source>
        <dbReference type="Pfam" id="PF03328"/>
    </source>
</evidence>
<dbReference type="EMBL" id="JAPIVE010000004">
    <property type="protein sequence ID" value="MCX2525311.1"/>
    <property type="molecule type" value="Genomic_DNA"/>
</dbReference>
<evidence type="ECO:0000256" key="2">
    <source>
        <dbReference type="ARBA" id="ARBA00022723"/>
    </source>
</evidence>
<evidence type="ECO:0000256" key="1">
    <source>
        <dbReference type="ARBA" id="ARBA00005568"/>
    </source>
</evidence>
<dbReference type="Pfam" id="PF03328">
    <property type="entry name" value="HpcH_HpaI"/>
    <property type="match status" value="1"/>
</dbReference>
<dbReference type="PANTHER" id="PTHR30502:SF0">
    <property type="entry name" value="PHOSPHOENOLPYRUVATE CARBOXYLASE FAMILY PROTEIN"/>
    <property type="match status" value="1"/>
</dbReference>
<protein>
    <submittedName>
        <fullName evidence="5">Aldolase/citrate lyase family protein</fullName>
    </submittedName>
</protein>
<dbReference type="GO" id="GO:0016832">
    <property type="term" value="F:aldehyde-lyase activity"/>
    <property type="evidence" value="ECO:0007669"/>
    <property type="project" value="TreeGrafter"/>
</dbReference>
<feature type="domain" description="HpcH/HpaI aldolase/citrate lyase" evidence="4">
    <location>
        <begin position="19"/>
        <end position="238"/>
    </location>
</feature>
<dbReference type="GO" id="GO:0005737">
    <property type="term" value="C:cytoplasm"/>
    <property type="evidence" value="ECO:0007669"/>
    <property type="project" value="TreeGrafter"/>
</dbReference>
<accession>A0AA41ZN38</accession>
<comment type="caution">
    <text evidence="5">The sequence shown here is derived from an EMBL/GenBank/DDBJ whole genome shotgun (WGS) entry which is preliminary data.</text>
</comment>
<dbReference type="Proteomes" id="UP001165678">
    <property type="component" value="Unassembled WGS sequence"/>
</dbReference>
<gene>
    <name evidence="5" type="ORF">OQ287_13785</name>
</gene>
<evidence type="ECO:0000313" key="6">
    <source>
        <dbReference type="Proteomes" id="UP001165678"/>
    </source>
</evidence>
<dbReference type="AlphaFoldDB" id="A0AA41ZN38"/>
<organism evidence="5 6">
    <name type="scientific">Larsenimonas rhizosphaerae</name>
    <dbReference type="NCBI Taxonomy" id="2944682"/>
    <lineage>
        <taxon>Bacteria</taxon>
        <taxon>Pseudomonadati</taxon>
        <taxon>Pseudomonadota</taxon>
        <taxon>Gammaproteobacteria</taxon>
        <taxon>Oceanospirillales</taxon>
        <taxon>Halomonadaceae</taxon>
        <taxon>Larsenimonas</taxon>
    </lineage>
</organism>
<dbReference type="RefSeq" id="WP_250938299.1">
    <property type="nucleotide sequence ID" value="NZ_JAMLJK010000002.1"/>
</dbReference>
<dbReference type="InterPro" id="IPR005000">
    <property type="entry name" value="Aldolase/citrate-lyase_domain"/>
</dbReference>
<sequence length="262" mass="28222">MPHINRTRTALMAGRTVSALWLESACPELAEVAVHAGWKTILIDNEHGVSSLEHTAHLVRAVEAAGGDVVLRIPANDPTYLKRILDMGVRSIMAPMISSVAEAEALVRACRYPPQGERGYAAPIVRASRFGADADYARHANEQLLLIAQIEHVDALSDVEAIAGVEGLDMLFIGPNDLAASMGYLEQLEHPEVRAQIESLEQRITAAGTLLGTITAPARGVAELAEAGYQFVAGPNDIALMAQGLREQAAQWRTLTRDFDLS</sequence>
<dbReference type="InterPro" id="IPR040442">
    <property type="entry name" value="Pyrv_kinase-like_dom_sf"/>
</dbReference>
<dbReference type="SUPFAM" id="SSF51621">
    <property type="entry name" value="Phosphoenolpyruvate/pyruvate domain"/>
    <property type="match status" value="1"/>
</dbReference>
<keyword evidence="3 5" id="KW-0456">Lyase</keyword>
<evidence type="ECO:0000256" key="3">
    <source>
        <dbReference type="ARBA" id="ARBA00023239"/>
    </source>
</evidence>
<dbReference type="InterPro" id="IPR050251">
    <property type="entry name" value="HpcH-HpaI_aldolase"/>
</dbReference>
<evidence type="ECO:0000313" key="5">
    <source>
        <dbReference type="EMBL" id="MCX2525311.1"/>
    </source>
</evidence>
<dbReference type="InterPro" id="IPR015813">
    <property type="entry name" value="Pyrv/PenolPyrv_kinase-like_dom"/>
</dbReference>
<comment type="similarity">
    <text evidence="1">Belongs to the HpcH/HpaI aldolase family.</text>
</comment>